<dbReference type="EMBL" id="JAFBMS010000032">
    <property type="protein sequence ID" value="KAG9341810.1"/>
    <property type="molecule type" value="Genomic_DNA"/>
</dbReference>
<sequence>MKVFGNPMWKAGLGPPLHPGDDEQGKRVLVLSYPRYCRYRSVIARLRERPSSLLTDQVVLALGGIASLNSNTQILYCRETFDHPTLIENESISEEFDPCAISASRCNGCQVRRECFSM</sequence>
<evidence type="ECO:0000313" key="2">
    <source>
        <dbReference type="Proteomes" id="UP000824540"/>
    </source>
</evidence>
<evidence type="ECO:0000313" key="1">
    <source>
        <dbReference type="EMBL" id="KAG9341810.1"/>
    </source>
</evidence>
<dbReference type="OrthoDB" id="1938591at2759"/>
<proteinExistence type="predicted"/>
<dbReference type="AlphaFoldDB" id="A0A8T2NRL4"/>
<organism evidence="1 2">
    <name type="scientific">Albula glossodonta</name>
    <name type="common">roundjaw bonefish</name>
    <dbReference type="NCBI Taxonomy" id="121402"/>
    <lineage>
        <taxon>Eukaryota</taxon>
        <taxon>Metazoa</taxon>
        <taxon>Chordata</taxon>
        <taxon>Craniata</taxon>
        <taxon>Vertebrata</taxon>
        <taxon>Euteleostomi</taxon>
        <taxon>Actinopterygii</taxon>
        <taxon>Neopterygii</taxon>
        <taxon>Teleostei</taxon>
        <taxon>Albuliformes</taxon>
        <taxon>Albulidae</taxon>
        <taxon>Albula</taxon>
    </lineage>
</organism>
<comment type="caution">
    <text evidence="1">The sequence shown here is derived from an EMBL/GenBank/DDBJ whole genome shotgun (WGS) entry which is preliminary data.</text>
</comment>
<accession>A0A8T2NRL4</accession>
<dbReference type="Proteomes" id="UP000824540">
    <property type="component" value="Unassembled WGS sequence"/>
</dbReference>
<name>A0A8T2NRL4_9TELE</name>
<protein>
    <submittedName>
        <fullName evidence="1">Uncharacterized protein</fullName>
    </submittedName>
</protein>
<gene>
    <name evidence="1" type="ORF">JZ751_018532</name>
</gene>
<keyword evidence="2" id="KW-1185">Reference proteome</keyword>
<reference evidence="1" key="1">
    <citation type="thesis" date="2021" institute="BYU ScholarsArchive" country="Provo, UT, USA">
        <title>Applications of and Algorithms for Genome Assembly and Genomic Analyses with an Emphasis on Marine Teleosts.</title>
        <authorList>
            <person name="Pickett B.D."/>
        </authorList>
    </citation>
    <scope>NUCLEOTIDE SEQUENCE</scope>
    <source>
        <strain evidence="1">HI-2016</strain>
    </source>
</reference>